<keyword evidence="4 8" id="KW-0378">Hydrolase</keyword>
<evidence type="ECO:0000256" key="2">
    <source>
        <dbReference type="ARBA" id="ARBA00009759"/>
    </source>
</evidence>
<dbReference type="InterPro" id="IPR051090">
    <property type="entry name" value="Inositol_monoP_superfamily"/>
</dbReference>
<dbReference type="NCBIfam" id="TIGR02067">
    <property type="entry name" value="his_9_HisN"/>
    <property type="match status" value="1"/>
</dbReference>
<dbReference type="PRINTS" id="PR00377">
    <property type="entry name" value="IMPHPHTASES"/>
</dbReference>
<dbReference type="Proteomes" id="UP000268553">
    <property type="component" value="Unassembled WGS sequence"/>
</dbReference>
<keyword evidence="5 7" id="KW-0460">Magnesium</keyword>
<feature type="binding site" evidence="7">
    <location>
        <position position="208"/>
    </location>
    <ligand>
        <name>Mg(2+)</name>
        <dbReference type="ChEBI" id="CHEBI:18420"/>
        <label>1</label>
        <note>catalytic</note>
    </ligand>
</feature>
<comment type="similarity">
    <text evidence="2">Belongs to the inositol monophosphatase superfamily.</text>
</comment>
<evidence type="ECO:0000313" key="9">
    <source>
        <dbReference type="Proteomes" id="UP000268553"/>
    </source>
</evidence>
<dbReference type="AlphaFoldDB" id="A0A3R8WJ61"/>
<dbReference type="OrthoDB" id="9785695at2"/>
<dbReference type="SUPFAM" id="SSF56655">
    <property type="entry name" value="Carbohydrate phosphatase"/>
    <property type="match status" value="1"/>
</dbReference>
<dbReference type="Pfam" id="PF00459">
    <property type="entry name" value="Inositol_P"/>
    <property type="match status" value="1"/>
</dbReference>
<evidence type="ECO:0000313" key="8">
    <source>
        <dbReference type="EMBL" id="RRQ51212.1"/>
    </source>
</evidence>
<evidence type="ECO:0000256" key="4">
    <source>
        <dbReference type="ARBA" id="ARBA00022801"/>
    </source>
</evidence>
<sequence length="259" mass="27562">MTPADILLANRLADAAGQAIRPFFRASYIHEAKADASPVTEADRTAETAIRRILDAECPRDGIVGEEFGEKTGTSGRRWIIDPIDGTVSFMAGRPIFGTLIALLEDNWPVLGVIDQCINGERWVGAAGYPTTLNGAPVQTRSCRALTDATLATSGPQYFSQHDGDHFMALAAQTAHKKMLFGGDCYNYALLASGHVDIVVEAGLKLHDFAALIPVITGAGGMMSDWSGEPLHGASDGHIIAVGDPARLDDVLEALVCHH</sequence>
<dbReference type="Gene3D" id="3.40.190.80">
    <property type="match status" value="1"/>
</dbReference>
<dbReference type="PANTHER" id="PTHR43200:SF6">
    <property type="entry name" value="3'(2'),5'-BISPHOSPHATE NUCLEOTIDASE"/>
    <property type="match status" value="1"/>
</dbReference>
<comment type="caution">
    <text evidence="8">The sequence shown here is derived from an EMBL/GenBank/DDBJ whole genome shotgun (WGS) entry which is preliminary data.</text>
</comment>
<dbReference type="EC" id="3.1.3.15" evidence="6"/>
<evidence type="ECO:0000256" key="5">
    <source>
        <dbReference type="ARBA" id="ARBA00022842"/>
    </source>
</evidence>
<dbReference type="CDD" id="cd01641">
    <property type="entry name" value="Bacterial_IMPase_like_1"/>
    <property type="match status" value="1"/>
</dbReference>
<evidence type="ECO:0000256" key="7">
    <source>
        <dbReference type="PIRSR" id="PIRSR600760-2"/>
    </source>
</evidence>
<feature type="binding site" evidence="7">
    <location>
        <position position="82"/>
    </location>
    <ligand>
        <name>Mg(2+)</name>
        <dbReference type="ChEBI" id="CHEBI:18420"/>
        <label>1</label>
        <note>catalytic</note>
    </ligand>
</feature>
<proteinExistence type="inferred from homology"/>
<dbReference type="EMBL" id="RWJI01000002">
    <property type="protein sequence ID" value="RRQ51212.1"/>
    <property type="molecule type" value="Genomic_DNA"/>
</dbReference>
<dbReference type="Gene3D" id="3.30.540.10">
    <property type="entry name" value="Fructose-1,6-Bisphosphatase, subunit A, domain 1"/>
    <property type="match status" value="1"/>
</dbReference>
<accession>A0A3R8WJ61</accession>
<gene>
    <name evidence="8" type="primary">hisN</name>
    <name evidence="8" type="ORF">D7D48_09575</name>
</gene>
<evidence type="ECO:0000256" key="1">
    <source>
        <dbReference type="ARBA" id="ARBA00001946"/>
    </source>
</evidence>
<keyword evidence="3 7" id="KW-0479">Metal-binding</keyword>
<keyword evidence="9" id="KW-1185">Reference proteome</keyword>
<dbReference type="InterPro" id="IPR011809">
    <property type="entry name" value="His_9_proposed"/>
</dbReference>
<dbReference type="GO" id="GO:0000105">
    <property type="term" value="P:L-histidine biosynthetic process"/>
    <property type="evidence" value="ECO:0007669"/>
    <property type="project" value="UniProtKB-UniRule"/>
</dbReference>
<comment type="cofactor">
    <cofactor evidence="1 7">
        <name>Mg(2+)</name>
        <dbReference type="ChEBI" id="CHEBI:18420"/>
    </cofactor>
</comment>
<dbReference type="RefSeq" id="WP_125231187.1">
    <property type="nucleotide sequence ID" value="NZ_RWJI01000002.1"/>
</dbReference>
<feature type="binding site" evidence="7">
    <location>
        <position position="85"/>
    </location>
    <ligand>
        <name>Mg(2+)</name>
        <dbReference type="ChEBI" id="CHEBI:18420"/>
        <label>1</label>
        <note>catalytic</note>
    </ligand>
</feature>
<name>A0A3R8WJ61_9SPHN</name>
<protein>
    <recommendedName>
        <fullName evidence="6">Histidinol-phosphatase</fullName>
        <ecNumber evidence="6">3.1.3.15</ecNumber>
    </recommendedName>
</protein>
<reference evidence="8 9" key="1">
    <citation type="submission" date="2018-12" db="EMBL/GenBank/DDBJ databases">
        <authorList>
            <person name="Kim S.-J."/>
            <person name="Jung G.-Y."/>
        </authorList>
    </citation>
    <scope>NUCLEOTIDE SEQUENCE [LARGE SCALE GENOMIC DNA]</scope>
    <source>
        <strain evidence="8 9">03SU3-P</strain>
    </source>
</reference>
<dbReference type="GO" id="GO:0004401">
    <property type="term" value="F:histidinol-phosphatase activity"/>
    <property type="evidence" value="ECO:0007669"/>
    <property type="project" value="UniProtKB-UniRule"/>
</dbReference>
<organism evidence="8 9">
    <name type="scientific">Sphingorhabdus wooponensis</name>
    <dbReference type="NCBI Taxonomy" id="940136"/>
    <lineage>
        <taxon>Bacteria</taxon>
        <taxon>Pseudomonadati</taxon>
        <taxon>Pseudomonadota</taxon>
        <taxon>Alphaproteobacteria</taxon>
        <taxon>Sphingomonadales</taxon>
        <taxon>Sphingomonadaceae</taxon>
        <taxon>Sphingorhabdus</taxon>
    </lineage>
</organism>
<feature type="binding site" evidence="7">
    <location>
        <position position="66"/>
    </location>
    <ligand>
        <name>Mg(2+)</name>
        <dbReference type="ChEBI" id="CHEBI:18420"/>
        <label>1</label>
        <note>catalytic</note>
    </ligand>
</feature>
<dbReference type="GO" id="GO:0046872">
    <property type="term" value="F:metal ion binding"/>
    <property type="evidence" value="ECO:0007669"/>
    <property type="project" value="UniProtKB-KW"/>
</dbReference>
<feature type="binding site" evidence="7">
    <location>
        <position position="84"/>
    </location>
    <ligand>
        <name>Mg(2+)</name>
        <dbReference type="ChEBI" id="CHEBI:18420"/>
        <label>1</label>
        <note>catalytic</note>
    </ligand>
</feature>
<dbReference type="PANTHER" id="PTHR43200">
    <property type="entry name" value="PHOSPHATASE"/>
    <property type="match status" value="1"/>
</dbReference>
<evidence type="ECO:0000256" key="6">
    <source>
        <dbReference type="NCBIfam" id="TIGR02067"/>
    </source>
</evidence>
<dbReference type="InterPro" id="IPR000760">
    <property type="entry name" value="Inositol_monophosphatase-like"/>
</dbReference>
<evidence type="ECO:0000256" key="3">
    <source>
        <dbReference type="ARBA" id="ARBA00022723"/>
    </source>
</evidence>